<gene>
    <name evidence="1" type="ORF">PVAP13_5NG110320</name>
</gene>
<organism evidence="1 2">
    <name type="scientific">Panicum virgatum</name>
    <name type="common">Blackwell switchgrass</name>
    <dbReference type="NCBI Taxonomy" id="38727"/>
    <lineage>
        <taxon>Eukaryota</taxon>
        <taxon>Viridiplantae</taxon>
        <taxon>Streptophyta</taxon>
        <taxon>Embryophyta</taxon>
        <taxon>Tracheophyta</taxon>
        <taxon>Spermatophyta</taxon>
        <taxon>Magnoliopsida</taxon>
        <taxon>Liliopsida</taxon>
        <taxon>Poales</taxon>
        <taxon>Poaceae</taxon>
        <taxon>PACMAD clade</taxon>
        <taxon>Panicoideae</taxon>
        <taxon>Panicodae</taxon>
        <taxon>Paniceae</taxon>
        <taxon>Panicinae</taxon>
        <taxon>Panicum</taxon>
        <taxon>Panicum sect. Hiantes</taxon>
    </lineage>
</organism>
<sequence>MCPVVLIWVRVWALSTRWEIFKRRNLTLAHASHWATSPTNLDLWIIHLRPKQRGRVSASRSSVFGRCLLAPLAAGSPRCFFPATPLPRGLVASSPVVPWFRAGWIRFEESRQLAFLLAGAQLGYSIFRDSLDDGQGDGGWERHKGRVEKSPRGRGAWSLTHWCAIN</sequence>
<dbReference type="AlphaFoldDB" id="A0A8T0S7S6"/>
<proteinExistence type="predicted"/>
<reference evidence="1" key="1">
    <citation type="submission" date="2020-05" db="EMBL/GenBank/DDBJ databases">
        <title>WGS assembly of Panicum virgatum.</title>
        <authorList>
            <person name="Lovell J.T."/>
            <person name="Jenkins J."/>
            <person name="Shu S."/>
            <person name="Juenger T.E."/>
            <person name="Schmutz J."/>
        </authorList>
    </citation>
    <scope>NUCLEOTIDE SEQUENCE</scope>
    <source>
        <strain evidence="1">AP13</strain>
    </source>
</reference>
<dbReference type="Proteomes" id="UP000823388">
    <property type="component" value="Chromosome 5N"/>
</dbReference>
<evidence type="ECO:0000313" key="1">
    <source>
        <dbReference type="EMBL" id="KAG2593215.1"/>
    </source>
</evidence>
<evidence type="ECO:0000313" key="2">
    <source>
        <dbReference type="Proteomes" id="UP000823388"/>
    </source>
</evidence>
<dbReference type="EMBL" id="CM029046">
    <property type="protein sequence ID" value="KAG2593216.1"/>
    <property type="molecule type" value="Genomic_DNA"/>
</dbReference>
<accession>A0A8T0S7S6</accession>
<protein>
    <submittedName>
        <fullName evidence="1">Uncharacterized protein</fullName>
    </submittedName>
</protein>
<name>A0A8T0S7S6_PANVG</name>
<comment type="caution">
    <text evidence="1">The sequence shown here is derived from an EMBL/GenBank/DDBJ whole genome shotgun (WGS) entry which is preliminary data.</text>
</comment>
<dbReference type="EMBL" id="CM029046">
    <property type="protein sequence ID" value="KAG2593215.1"/>
    <property type="molecule type" value="Genomic_DNA"/>
</dbReference>
<dbReference type="EMBL" id="CM029046">
    <property type="protein sequence ID" value="KAG2593214.1"/>
    <property type="molecule type" value="Genomic_DNA"/>
</dbReference>
<keyword evidence="2" id="KW-1185">Reference proteome</keyword>